<evidence type="ECO:0000256" key="7">
    <source>
        <dbReference type="ARBA" id="ARBA00023002"/>
    </source>
</evidence>
<comment type="similarity">
    <text evidence="2">Belongs to the FAD-binding oxidoreductase/transferase type 4 family.</text>
</comment>
<dbReference type="PANTHER" id="PTHR11748:SF111">
    <property type="entry name" value="D-LACTATE DEHYDROGENASE, MITOCHONDRIAL-RELATED"/>
    <property type="match status" value="1"/>
</dbReference>
<evidence type="ECO:0000256" key="5">
    <source>
        <dbReference type="ARBA" id="ARBA00022827"/>
    </source>
</evidence>
<comment type="cofactor">
    <cofactor evidence="1">
        <name>FAD</name>
        <dbReference type="ChEBI" id="CHEBI:57692"/>
    </cofactor>
</comment>
<gene>
    <name evidence="13" type="ORF">A2Y62_00245</name>
</gene>
<evidence type="ECO:0000259" key="12">
    <source>
        <dbReference type="PROSITE" id="PS51387"/>
    </source>
</evidence>
<dbReference type="InterPro" id="IPR016171">
    <property type="entry name" value="Vanillyl_alc_oxidase_C-sub2"/>
</dbReference>
<evidence type="ECO:0000256" key="8">
    <source>
        <dbReference type="ARBA" id="ARBA00023004"/>
    </source>
</evidence>
<evidence type="ECO:0000259" key="11">
    <source>
        <dbReference type="PROSITE" id="PS51379"/>
    </source>
</evidence>
<dbReference type="Gene3D" id="1.10.1060.10">
    <property type="entry name" value="Alpha-helical ferredoxin"/>
    <property type="match status" value="1"/>
</dbReference>
<evidence type="ECO:0000256" key="3">
    <source>
        <dbReference type="ARBA" id="ARBA00022630"/>
    </source>
</evidence>
<dbReference type="STRING" id="1817863.A2Y62_00245"/>
<dbReference type="PANTHER" id="PTHR11748">
    <property type="entry name" value="D-LACTATE DEHYDROGENASE"/>
    <property type="match status" value="1"/>
</dbReference>
<keyword evidence="9" id="KW-0411">Iron-sulfur</keyword>
<organism evidence="13 14">
    <name type="scientific">Candidatus Fischerbacteria bacterium RBG_13_37_8</name>
    <dbReference type="NCBI Taxonomy" id="1817863"/>
    <lineage>
        <taxon>Bacteria</taxon>
        <taxon>Candidatus Fischeribacteriota</taxon>
    </lineage>
</organism>
<dbReference type="Gene3D" id="1.10.45.10">
    <property type="entry name" value="Vanillyl-alcohol Oxidase, Chain A, domain 4"/>
    <property type="match status" value="1"/>
</dbReference>
<feature type="domain" description="4Fe-4S ferredoxin-type" evidence="11">
    <location>
        <begin position="531"/>
        <end position="562"/>
    </location>
</feature>
<evidence type="ECO:0000256" key="10">
    <source>
        <dbReference type="ARBA" id="ARBA00038897"/>
    </source>
</evidence>
<dbReference type="InterPro" id="IPR016164">
    <property type="entry name" value="FAD-linked_Oxase-like_C"/>
</dbReference>
<keyword evidence="4" id="KW-0479">Metal-binding</keyword>
<evidence type="ECO:0000313" key="14">
    <source>
        <dbReference type="Proteomes" id="UP000178943"/>
    </source>
</evidence>
<dbReference type="Pfam" id="PF13183">
    <property type="entry name" value="Fer4_8"/>
    <property type="match status" value="1"/>
</dbReference>
<dbReference type="PROSITE" id="PS51379">
    <property type="entry name" value="4FE4S_FER_2"/>
    <property type="match status" value="1"/>
</dbReference>
<dbReference type="SUPFAM" id="SSF55103">
    <property type="entry name" value="FAD-linked oxidases, C-terminal domain"/>
    <property type="match status" value="1"/>
</dbReference>
<dbReference type="Pfam" id="PF01565">
    <property type="entry name" value="FAD_binding_4"/>
    <property type="match status" value="1"/>
</dbReference>
<dbReference type="GO" id="GO:1903457">
    <property type="term" value="P:lactate catabolic process"/>
    <property type="evidence" value="ECO:0007669"/>
    <property type="project" value="TreeGrafter"/>
</dbReference>
<dbReference type="SUPFAM" id="SSF56176">
    <property type="entry name" value="FAD-binding/transporter-associated domain-like"/>
    <property type="match status" value="1"/>
</dbReference>
<sequence>MKKFINDMRHSIKGTVLDDDLHRIMYSIDASILQEIPLCIIYPQNTDDVIKIVQLCSKHNIPLAARGAGTAMTGGSLLNGVILDFSKYMNKILELNHETNTVRLQPGITCTALNKILHAHKKFFPPDPSSGDFCTIGGMIANNSGGPHSVKYGSTKDHVFKLKAILSDSSLLETGIISCSNATSILTTSYPHSLAQSIATLFQNADNTIIEEKPDTLCNASGYNIFETITPSGIDLTKLITGSEGTLGIITEATLSIQDIPKTKGAAIAVFDDITKCGSAILACKTLEPSALELLDKKIIDILRKETPIGAKLLSDQAEALLIIEFMENEQTEVILKIASSEKEMINADCISFYKAFDEAEQNNLWKIRKMASPVLKRSFKETHSLEFIEDTAVSLKVLPEYILFLRQLFSFYHINAAIFGHAGKGNIHVNPEINIHNNSYGNFIHKVMDEVYDFVISKRGSISGEHGDGLIRAQHTYRQYPKLSQLMMKIKELFDPNGILNPGKVFGKSGDSFLNYLRYGKGRIISAILDNLPEDEISRCNGCGTCRSYCPVYEEVQEEAAAPRSKATVLRALITGDLDSGWFENSLYKKFIDSCFNCKLCWLYCPSGVDISGICIEARRAYVLKKGQTITNIVLMNEESLMKTGSKIPVLTNKLLSNSVAKYCAEKLFGIDARRDLPRVQSWSFDKYKSTFEGIKKVIYYPGCYARYHNLNELEASIALLEKHAIHVEIPPIACCGIAAFTMGDEDIEKVMKENLALLCHYIEEGSDIVVSSASCGLALRKEYLRYADSRIEELIFHRIYDIHEYIYKLYQDKQCTPRYKRLPMKIAFHTPCHLLVQGSSNQVLDMLKLVPGITFCTYEDTCCGMAGTFGMQKENFEVSMRIGSKLFTALREVNPEQIVTNCGTCKMQLELGLSRKVLHPVELLVAACELNGSD</sequence>
<reference evidence="13 14" key="1">
    <citation type="journal article" date="2016" name="Nat. Commun.">
        <title>Thousands of microbial genomes shed light on interconnected biogeochemical processes in an aquifer system.</title>
        <authorList>
            <person name="Anantharaman K."/>
            <person name="Brown C.T."/>
            <person name="Hug L.A."/>
            <person name="Sharon I."/>
            <person name="Castelle C.J."/>
            <person name="Probst A.J."/>
            <person name="Thomas B.C."/>
            <person name="Singh A."/>
            <person name="Wilkins M.J."/>
            <person name="Karaoz U."/>
            <person name="Brodie E.L."/>
            <person name="Williams K.H."/>
            <person name="Hubbard S.S."/>
            <person name="Banfield J.F."/>
        </authorList>
    </citation>
    <scope>NUCLEOTIDE SEQUENCE [LARGE SCALE GENOMIC DNA]</scope>
</reference>
<dbReference type="InterPro" id="IPR017900">
    <property type="entry name" value="4Fe4S_Fe_S_CS"/>
</dbReference>
<dbReference type="InterPro" id="IPR036318">
    <property type="entry name" value="FAD-bd_PCMH-like_sf"/>
</dbReference>
<dbReference type="InterPro" id="IPR017896">
    <property type="entry name" value="4Fe4S_Fe-S-bd"/>
</dbReference>
<dbReference type="GO" id="GO:0071949">
    <property type="term" value="F:FAD binding"/>
    <property type="evidence" value="ECO:0007669"/>
    <property type="project" value="InterPro"/>
</dbReference>
<evidence type="ECO:0000256" key="1">
    <source>
        <dbReference type="ARBA" id="ARBA00001974"/>
    </source>
</evidence>
<dbReference type="SUPFAM" id="SSF46548">
    <property type="entry name" value="alpha-helical ferredoxin"/>
    <property type="match status" value="1"/>
</dbReference>
<evidence type="ECO:0000256" key="4">
    <source>
        <dbReference type="ARBA" id="ARBA00022723"/>
    </source>
</evidence>
<dbReference type="InterPro" id="IPR016166">
    <property type="entry name" value="FAD-bd_PCMH"/>
</dbReference>
<dbReference type="Proteomes" id="UP000178943">
    <property type="component" value="Unassembled WGS sequence"/>
</dbReference>
<dbReference type="EC" id="1.1.2.4" evidence="10"/>
<feature type="domain" description="FAD-binding PCMH-type" evidence="12">
    <location>
        <begin position="33"/>
        <end position="260"/>
    </location>
</feature>
<dbReference type="GO" id="GO:0051536">
    <property type="term" value="F:iron-sulfur cluster binding"/>
    <property type="evidence" value="ECO:0007669"/>
    <property type="project" value="UniProtKB-KW"/>
</dbReference>
<dbReference type="PROSITE" id="PS51387">
    <property type="entry name" value="FAD_PCMH"/>
    <property type="match status" value="1"/>
</dbReference>
<dbReference type="InterPro" id="IPR009051">
    <property type="entry name" value="Helical_ferredxn"/>
</dbReference>
<proteinExistence type="inferred from homology"/>
<dbReference type="InterPro" id="IPR004113">
    <property type="entry name" value="FAD-bd_oxidored_4_C"/>
</dbReference>
<dbReference type="InterPro" id="IPR004017">
    <property type="entry name" value="Cys_rich_dom"/>
</dbReference>
<evidence type="ECO:0000256" key="6">
    <source>
        <dbReference type="ARBA" id="ARBA00022946"/>
    </source>
</evidence>
<protein>
    <recommendedName>
        <fullName evidence="10">D-lactate dehydrogenase (cytochrome)</fullName>
        <ecNumber evidence="10">1.1.2.4</ecNumber>
    </recommendedName>
</protein>
<name>A0A1F5VRT1_9BACT</name>
<accession>A0A1F5VRT1</accession>
<dbReference type="Gene3D" id="3.30.70.2740">
    <property type="match status" value="1"/>
</dbReference>
<dbReference type="InterPro" id="IPR006094">
    <property type="entry name" value="Oxid_FAD_bind_N"/>
</dbReference>
<keyword evidence="6" id="KW-0809">Transit peptide</keyword>
<dbReference type="EMBL" id="MFGW01000098">
    <property type="protein sequence ID" value="OGF66073.1"/>
    <property type="molecule type" value="Genomic_DNA"/>
</dbReference>
<dbReference type="InterPro" id="IPR016169">
    <property type="entry name" value="FAD-bd_PCMH_sub2"/>
</dbReference>
<evidence type="ECO:0000256" key="9">
    <source>
        <dbReference type="ARBA" id="ARBA00023014"/>
    </source>
</evidence>
<dbReference type="AlphaFoldDB" id="A0A1F5VRT1"/>
<keyword evidence="8" id="KW-0408">Iron</keyword>
<dbReference type="GO" id="GO:0008720">
    <property type="term" value="F:D-lactate dehydrogenase (NAD+) activity"/>
    <property type="evidence" value="ECO:0007669"/>
    <property type="project" value="TreeGrafter"/>
</dbReference>
<keyword evidence="3" id="KW-0285">Flavoprotein</keyword>
<dbReference type="Gene3D" id="3.30.465.10">
    <property type="match status" value="2"/>
</dbReference>
<dbReference type="NCBIfam" id="NF008369">
    <property type="entry name" value="PRK11168.1"/>
    <property type="match status" value="1"/>
</dbReference>
<comment type="caution">
    <text evidence="13">The sequence shown here is derived from an EMBL/GenBank/DDBJ whole genome shotgun (WGS) entry which is preliminary data.</text>
</comment>
<dbReference type="PROSITE" id="PS00198">
    <property type="entry name" value="4FE4S_FER_1"/>
    <property type="match status" value="2"/>
</dbReference>
<keyword evidence="7" id="KW-0560">Oxidoreductase</keyword>
<dbReference type="GO" id="GO:0046872">
    <property type="term" value="F:metal ion binding"/>
    <property type="evidence" value="ECO:0007669"/>
    <property type="project" value="UniProtKB-KW"/>
</dbReference>
<evidence type="ECO:0000256" key="2">
    <source>
        <dbReference type="ARBA" id="ARBA00008000"/>
    </source>
</evidence>
<dbReference type="Pfam" id="PF02913">
    <property type="entry name" value="FAD-oxidase_C"/>
    <property type="match status" value="1"/>
</dbReference>
<dbReference type="GO" id="GO:0004458">
    <property type="term" value="F:D-lactate dehydrogenase (cytochrome) activity"/>
    <property type="evidence" value="ECO:0007669"/>
    <property type="project" value="UniProtKB-EC"/>
</dbReference>
<dbReference type="Pfam" id="PF02754">
    <property type="entry name" value="CCG"/>
    <property type="match status" value="2"/>
</dbReference>
<keyword evidence="5" id="KW-0274">FAD</keyword>
<evidence type="ECO:0000313" key="13">
    <source>
        <dbReference type="EMBL" id="OGF66073.1"/>
    </source>
</evidence>